<dbReference type="Proteomes" id="UP000584374">
    <property type="component" value="Unassembled WGS sequence"/>
</dbReference>
<dbReference type="PROSITE" id="PS50949">
    <property type="entry name" value="HTH_GNTR"/>
    <property type="match status" value="1"/>
</dbReference>
<dbReference type="Gene3D" id="1.10.10.10">
    <property type="entry name" value="Winged helix-like DNA-binding domain superfamily/Winged helix DNA-binding domain"/>
    <property type="match status" value="1"/>
</dbReference>
<evidence type="ECO:0000256" key="4">
    <source>
        <dbReference type="ARBA" id="ARBA00023125"/>
    </source>
</evidence>
<keyword evidence="2" id="KW-0663">Pyridoxal phosphate</keyword>
<dbReference type="CDD" id="cd00609">
    <property type="entry name" value="AAT_like"/>
    <property type="match status" value="1"/>
</dbReference>
<evidence type="ECO:0000313" key="7">
    <source>
        <dbReference type="EMBL" id="MBB5154589.1"/>
    </source>
</evidence>
<dbReference type="SUPFAM" id="SSF46785">
    <property type="entry name" value="Winged helix' DNA-binding domain"/>
    <property type="match status" value="1"/>
</dbReference>
<keyword evidence="5" id="KW-0804">Transcription</keyword>
<dbReference type="SMART" id="SM00345">
    <property type="entry name" value="HTH_GNTR"/>
    <property type="match status" value="1"/>
</dbReference>
<protein>
    <recommendedName>
        <fullName evidence="6">HTH gntR-type domain-containing protein</fullName>
    </recommendedName>
</protein>
<dbReference type="InterPro" id="IPR036388">
    <property type="entry name" value="WH-like_DNA-bd_sf"/>
</dbReference>
<reference evidence="7 8" key="1">
    <citation type="submission" date="2020-08" db="EMBL/GenBank/DDBJ databases">
        <title>Sequencing the genomes of 1000 actinobacteria strains.</title>
        <authorList>
            <person name="Klenk H.-P."/>
        </authorList>
    </citation>
    <scope>NUCLEOTIDE SEQUENCE [LARGE SCALE GENOMIC DNA]</scope>
    <source>
        <strain evidence="7 8">DSM 45584</strain>
    </source>
</reference>
<keyword evidence="8" id="KW-1185">Reference proteome</keyword>
<keyword evidence="4" id="KW-0238">DNA-binding</keyword>
<dbReference type="PANTHER" id="PTHR46577">
    <property type="entry name" value="HTH-TYPE TRANSCRIPTIONAL REGULATORY PROTEIN GABR"/>
    <property type="match status" value="1"/>
</dbReference>
<dbReference type="InterPro" id="IPR036390">
    <property type="entry name" value="WH_DNA-bd_sf"/>
</dbReference>
<evidence type="ECO:0000256" key="3">
    <source>
        <dbReference type="ARBA" id="ARBA00023015"/>
    </source>
</evidence>
<evidence type="ECO:0000313" key="8">
    <source>
        <dbReference type="Proteomes" id="UP000584374"/>
    </source>
</evidence>
<dbReference type="AlphaFoldDB" id="A0A840Q7G7"/>
<dbReference type="GO" id="GO:0030170">
    <property type="term" value="F:pyridoxal phosphate binding"/>
    <property type="evidence" value="ECO:0007669"/>
    <property type="project" value="InterPro"/>
</dbReference>
<dbReference type="InterPro" id="IPR000524">
    <property type="entry name" value="Tscrpt_reg_HTH_GntR"/>
</dbReference>
<dbReference type="GO" id="GO:0003677">
    <property type="term" value="F:DNA binding"/>
    <property type="evidence" value="ECO:0007669"/>
    <property type="project" value="UniProtKB-KW"/>
</dbReference>
<dbReference type="InterPro" id="IPR004839">
    <property type="entry name" value="Aminotransferase_I/II_large"/>
</dbReference>
<evidence type="ECO:0000256" key="1">
    <source>
        <dbReference type="ARBA" id="ARBA00005384"/>
    </source>
</evidence>
<dbReference type="PRINTS" id="PR00035">
    <property type="entry name" value="HTHGNTR"/>
</dbReference>
<dbReference type="Pfam" id="PF00392">
    <property type="entry name" value="GntR"/>
    <property type="match status" value="1"/>
</dbReference>
<dbReference type="RefSeq" id="WP_184726083.1">
    <property type="nucleotide sequence ID" value="NZ_JACHIW010000001.1"/>
</dbReference>
<evidence type="ECO:0000256" key="5">
    <source>
        <dbReference type="ARBA" id="ARBA00023163"/>
    </source>
</evidence>
<dbReference type="EMBL" id="JACHIW010000001">
    <property type="protein sequence ID" value="MBB5154589.1"/>
    <property type="molecule type" value="Genomic_DNA"/>
</dbReference>
<feature type="domain" description="HTH gntR-type" evidence="6">
    <location>
        <begin position="26"/>
        <end position="94"/>
    </location>
</feature>
<name>A0A840Q7G7_9PSEU</name>
<keyword evidence="3" id="KW-0805">Transcription regulation</keyword>
<dbReference type="Gene3D" id="3.40.640.10">
    <property type="entry name" value="Type I PLP-dependent aspartate aminotransferase-like (Major domain)"/>
    <property type="match status" value="1"/>
</dbReference>
<dbReference type="Gene3D" id="3.90.1150.10">
    <property type="entry name" value="Aspartate Aminotransferase, domain 1"/>
    <property type="match status" value="1"/>
</dbReference>
<dbReference type="CDD" id="cd07377">
    <property type="entry name" value="WHTH_GntR"/>
    <property type="match status" value="1"/>
</dbReference>
<dbReference type="InterPro" id="IPR015422">
    <property type="entry name" value="PyrdxlP-dep_Trfase_small"/>
</dbReference>
<dbReference type="GO" id="GO:0003700">
    <property type="term" value="F:DNA-binding transcription factor activity"/>
    <property type="evidence" value="ECO:0007669"/>
    <property type="project" value="InterPro"/>
</dbReference>
<gene>
    <name evidence="7" type="ORF">BJ970_002123</name>
</gene>
<comment type="similarity">
    <text evidence="1">In the C-terminal section; belongs to the class-I pyridoxal-phosphate-dependent aminotransferase family.</text>
</comment>
<evidence type="ECO:0000256" key="2">
    <source>
        <dbReference type="ARBA" id="ARBA00022898"/>
    </source>
</evidence>
<proteinExistence type="inferred from homology"/>
<dbReference type="InterPro" id="IPR015421">
    <property type="entry name" value="PyrdxlP-dep_Trfase_major"/>
</dbReference>
<dbReference type="PANTHER" id="PTHR46577:SF1">
    <property type="entry name" value="HTH-TYPE TRANSCRIPTIONAL REGULATORY PROTEIN GABR"/>
    <property type="match status" value="1"/>
</dbReference>
<dbReference type="Pfam" id="PF00155">
    <property type="entry name" value="Aminotran_1_2"/>
    <property type="match status" value="1"/>
</dbReference>
<accession>A0A840Q7G7</accession>
<evidence type="ECO:0000259" key="6">
    <source>
        <dbReference type="PROSITE" id="PS50949"/>
    </source>
</evidence>
<comment type="caution">
    <text evidence="7">The sequence shown here is derived from an EMBL/GenBank/DDBJ whole genome shotgun (WGS) entry which is preliminary data.</text>
</comment>
<sequence length="481" mass="52205">MVFTPSAHVRGRKLVELLGCWSGTARPSSQLLAAAVRQLVLDGRLPPGTRLPAERELAGALGVSRTLVARTLDRLREDGFVASRRGAGSWVKLPDGERDNESHGGWFPTADSEVLNLAQATPSAPPELGAAVDRARLRFPEQLSGHGYQPHGLPVLRERIAERYTKRGLPTGPGQILITNGAQHAFALVLRMLVSPGERVLVEHPTYPNALEAIRGLNVTPVAVPMIEDGWDLELLAANLRQTSPRLAYLIPDFHNPTGIRLDAAGRAQLARALARTCTSAVIDETLAEIDLTNDEPPPPMAAFTDRAILVGSASKSFWGGLRLGWIRASEDFVQRMVIGRAAVDLGSPILEQLVLAELLQDADQVLERRRTESIERRESLVAALREHLPHWRYRVPDGGLALWCDIGAPVSSRVSVAAEQHGVRLAPGARFSVYGSLERWMRVPYTLPADQLAAAIRRLAAATASVRDGPSPNILTAPIV</sequence>
<dbReference type="InterPro" id="IPR015424">
    <property type="entry name" value="PyrdxlP-dep_Trfase"/>
</dbReference>
<dbReference type="SUPFAM" id="SSF53383">
    <property type="entry name" value="PLP-dependent transferases"/>
    <property type="match status" value="1"/>
</dbReference>
<dbReference type="InterPro" id="IPR051446">
    <property type="entry name" value="HTH_trans_reg/aminotransferase"/>
</dbReference>
<organism evidence="7 8">
    <name type="scientific">Saccharopolyspora phatthalungensis</name>
    <dbReference type="NCBI Taxonomy" id="664693"/>
    <lineage>
        <taxon>Bacteria</taxon>
        <taxon>Bacillati</taxon>
        <taxon>Actinomycetota</taxon>
        <taxon>Actinomycetes</taxon>
        <taxon>Pseudonocardiales</taxon>
        <taxon>Pseudonocardiaceae</taxon>
        <taxon>Saccharopolyspora</taxon>
    </lineage>
</organism>